<comment type="caution">
    <text evidence="1">The sequence shown here is derived from an EMBL/GenBank/DDBJ whole genome shotgun (WGS) entry which is preliminary data.</text>
</comment>
<dbReference type="GO" id="GO:0004061">
    <property type="term" value="F:arylformamidase activity"/>
    <property type="evidence" value="ECO:0007669"/>
    <property type="project" value="InterPro"/>
</dbReference>
<dbReference type="InterPro" id="IPR037175">
    <property type="entry name" value="KFase_sf"/>
</dbReference>
<proteinExistence type="predicted"/>
<evidence type="ECO:0000313" key="1">
    <source>
        <dbReference type="EMBL" id="TDU82275.1"/>
    </source>
</evidence>
<accession>A0A4R7STY9</accession>
<protein>
    <submittedName>
        <fullName evidence="1">Kynurenine formamidase</fullName>
    </submittedName>
</protein>
<dbReference type="Proteomes" id="UP000295151">
    <property type="component" value="Unassembled WGS sequence"/>
</dbReference>
<dbReference type="SUPFAM" id="SSF102198">
    <property type="entry name" value="Putative cyclase"/>
    <property type="match status" value="1"/>
</dbReference>
<organism evidence="1 2">
    <name type="scientific">Kribbella voronezhensis</name>
    <dbReference type="NCBI Taxonomy" id="2512212"/>
    <lineage>
        <taxon>Bacteria</taxon>
        <taxon>Bacillati</taxon>
        <taxon>Actinomycetota</taxon>
        <taxon>Actinomycetes</taxon>
        <taxon>Propionibacteriales</taxon>
        <taxon>Kribbellaceae</taxon>
        <taxon>Kribbella</taxon>
    </lineage>
</organism>
<keyword evidence="2" id="KW-1185">Reference proteome</keyword>
<dbReference type="EMBL" id="SOCE01000003">
    <property type="protein sequence ID" value="TDU82275.1"/>
    <property type="molecule type" value="Genomic_DNA"/>
</dbReference>
<dbReference type="AlphaFoldDB" id="A0A4R7STY9"/>
<dbReference type="InterPro" id="IPR007325">
    <property type="entry name" value="KFase/CYL"/>
</dbReference>
<name>A0A4R7STY9_9ACTN</name>
<reference evidence="1 2" key="1">
    <citation type="submission" date="2019-03" db="EMBL/GenBank/DDBJ databases">
        <title>Genomic Encyclopedia of Type Strains, Phase III (KMG-III): the genomes of soil and plant-associated and newly described type strains.</title>
        <authorList>
            <person name="Whitman W."/>
        </authorList>
    </citation>
    <scope>NUCLEOTIDE SEQUENCE [LARGE SCALE GENOMIC DNA]</scope>
    <source>
        <strain evidence="1 2">VKM Ac-2575</strain>
    </source>
</reference>
<dbReference type="Gene3D" id="3.50.30.50">
    <property type="entry name" value="Putative cyclase"/>
    <property type="match status" value="1"/>
</dbReference>
<dbReference type="Pfam" id="PF04199">
    <property type="entry name" value="Cyclase"/>
    <property type="match status" value="1"/>
</dbReference>
<sequence>MGEDAGMSSYRARFDAAVTFTNGGGLQVQGFLVDVPSAEVTAREVGELFLGSLGLLMAGEVVLDNLEIVEAPHKGTRGGPADRAVAEGGGARYVELSHVIRDGMVTLPNLPGPELTEHLSREASREIYAEGTEFEIGRISMVANTGTYLDSPNHRYPDGHDLTGFSLDRLVGLPAVVVRLTDSGRLGINANALAAYDVRGKAVLLHTGDDARFGTPQYVEDAHFLTRDGAEFLIGQGAALVGIDAANIDDMTDGTRPAHTLLLGAGLPIVEHLTNLDEVPPTGATFTATPPRIAGLATFPVRAFATIG</sequence>
<gene>
    <name evidence="1" type="ORF">EV138_7164</name>
</gene>
<dbReference type="PANTHER" id="PTHR31118:SF32">
    <property type="entry name" value="KYNURENINE FORMAMIDASE"/>
    <property type="match status" value="1"/>
</dbReference>
<evidence type="ECO:0000313" key="2">
    <source>
        <dbReference type="Proteomes" id="UP000295151"/>
    </source>
</evidence>
<dbReference type="GO" id="GO:0019441">
    <property type="term" value="P:L-tryptophan catabolic process to kynurenine"/>
    <property type="evidence" value="ECO:0007669"/>
    <property type="project" value="InterPro"/>
</dbReference>
<dbReference type="PANTHER" id="PTHR31118">
    <property type="entry name" value="CYCLASE-LIKE PROTEIN 2"/>
    <property type="match status" value="1"/>
</dbReference>